<dbReference type="CDD" id="cd03424">
    <property type="entry name" value="NUDIX_ADPRase_Nudt5_UGPPase_Nudt14"/>
    <property type="match status" value="1"/>
</dbReference>
<evidence type="ECO:0000259" key="8">
    <source>
        <dbReference type="PROSITE" id="PS51462"/>
    </source>
</evidence>
<keyword evidence="10" id="KW-1185">Reference proteome</keyword>
<name>A0A6M1T2N7_9BACT</name>
<dbReference type="PANTHER" id="PTHR11839:SF18">
    <property type="entry name" value="NUDIX HYDROLASE DOMAIN-CONTAINING PROTEIN"/>
    <property type="match status" value="1"/>
</dbReference>
<feature type="domain" description="Nudix hydrolase" evidence="8">
    <location>
        <begin position="51"/>
        <end position="182"/>
    </location>
</feature>
<dbReference type="GO" id="GO:0016787">
    <property type="term" value="F:hydrolase activity"/>
    <property type="evidence" value="ECO:0007669"/>
    <property type="project" value="UniProtKB-KW"/>
</dbReference>
<evidence type="ECO:0000256" key="5">
    <source>
        <dbReference type="ARBA" id="ARBA00022801"/>
    </source>
</evidence>
<reference evidence="9 10" key="1">
    <citation type="submission" date="2020-02" db="EMBL/GenBank/DDBJ databases">
        <title>Aliifodinibius halophilus 2W32, complete genome.</title>
        <authorList>
            <person name="Li Y."/>
            <person name="Wu S."/>
        </authorList>
    </citation>
    <scope>NUCLEOTIDE SEQUENCE [LARGE SCALE GENOMIC DNA]</scope>
    <source>
        <strain evidence="9 10">2W32</strain>
    </source>
</reference>
<dbReference type="InterPro" id="IPR015797">
    <property type="entry name" value="NUDIX_hydrolase-like_dom_sf"/>
</dbReference>
<dbReference type="GO" id="GO:0006753">
    <property type="term" value="P:nucleoside phosphate metabolic process"/>
    <property type="evidence" value="ECO:0007669"/>
    <property type="project" value="TreeGrafter"/>
</dbReference>
<dbReference type="InterPro" id="IPR000086">
    <property type="entry name" value="NUDIX_hydrolase_dom"/>
</dbReference>
<keyword evidence="5 9" id="KW-0378">Hydrolase</keyword>
<dbReference type="InterPro" id="IPR020084">
    <property type="entry name" value="NUDIX_hydrolase_CS"/>
</dbReference>
<protein>
    <recommendedName>
        <fullName evidence="4">GDP-mannose pyrophosphatase</fullName>
    </recommendedName>
    <alternativeName>
        <fullName evidence="6">GDP-mannose hydrolase</fullName>
    </alternativeName>
    <alternativeName>
        <fullName evidence="7">GDPMK</fullName>
    </alternativeName>
</protein>
<organism evidence="9 10">
    <name type="scientific">Fodinibius halophilus</name>
    <dbReference type="NCBI Taxonomy" id="1736908"/>
    <lineage>
        <taxon>Bacteria</taxon>
        <taxon>Pseudomonadati</taxon>
        <taxon>Balneolota</taxon>
        <taxon>Balneolia</taxon>
        <taxon>Balneolales</taxon>
        <taxon>Balneolaceae</taxon>
        <taxon>Fodinibius</taxon>
    </lineage>
</organism>
<dbReference type="SUPFAM" id="SSF55811">
    <property type="entry name" value="Nudix"/>
    <property type="match status" value="1"/>
</dbReference>
<comment type="similarity">
    <text evidence="3">Belongs to the Nudix hydrolase family. NudK subfamily.</text>
</comment>
<dbReference type="GO" id="GO:0005829">
    <property type="term" value="C:cytosol"/>
    <property type="evidence" value="ECO:0007669"/>
    <property type="project" value="TreeGrafter"/>
</dbReference>
<accession>A0A6M1T2N7</accession>
<evidence type="ECO:0000256" key="6">
    <source>
        <dbReference type="ARBA" id="ARBA00032162"/>
    </source>
</evidence>
<dbReference type="RefSeq" id="WP_165266295.1">
    <property type="nucleotide sequence ID" value="NZ_JAALLS010000003.1"/>
</dbReference>
<comment type="caution">
    <text evidence="9">The sequence shown here is derived from an EMBL/GenBank/DDBJ whole genome shotgun (WGS) entry which is preliminary data.</text>
</comment>
<comment type="catalytic activity">
    <reaction evidence="1">
        <text>GDP-alpha-D-mannose + H2O = alpha-D-mannose 1-phosphate + GMP + 2 H(+)</text>
        <dbReference type="Rhea" id="RHEA:27978"/>
        <dbReference type="ChEBI" id="CHEBI:15377"/>
        <dbReference type="ChEBI" id="CHEBI:15378"/>
        <dbReference type="ChEBI" id="CHEBI:57527"/>
        <dbReference type="ChEBI" id="CHEBI:58115"/>
        <dbReference type="ChEBI" id="CHEBI:58409"/>
    </reaction>
</comment>
<dbReference type="PANTHER" id="PTHR11839">
    <property type="entry name" value="UDP/ADP-SUGAR PYROPHOSPHATASE"/>
    <property type="match status" value="1"/>
</dbReference>
<dbReference type="Gene3D" id="3.90.79.10">
    <property type="entry name" value="Nucleoside Triphosphate Pyrophosphohydrolase"/>
    <property type="match status" value="1"/>
</dbReference>
<evidence type="ECO:0000256" key="2">
    <source>
        <dbReference type="ARBA" id="ARBA00001946"/>
    </source>
</evidence>
<dbReference type="Proteomes" id="UP000479132">
    <property type="component" value="Unassembled WGS sequence"/>
</dbReference>
<gene>
    <name evidence="9" type="ORF">G3569_03940</name>
</gene>
<dbReference type="GO" id="GO:0019693">
    <property type="term" value="P:ribose phosphate metabolic process"/>
    <property type="evidence" value="ECO:0007669"/>
    <property type="project" value="TreeGrafter"/>
</dbReference>
<dbReference type="Pfam" id="PF00293">
    <property type="entry name" value="NUDIX"/>
    <property type="match status" value="1"/>
</dbReference>
<comment type="cofactor">
    <cofactor evidence="2">
        <name>Mg(2+)</name>
        <dbReference type="ChEBI" id="CHEBI:18420"/>
    </cofactor>
</comment>
<evidence type="ECO:0000256" key="1">
    <source>
        <dbReference type="ARBA" id="ARBA00000847"/>
    </source>
</evidence>
<evidence type="ECO:0000313" key="9">
    <source>
        <dbReference type="EMBL" id="NGP87495.1"/>
    </source>
</evidence>
<evidence type="ECO:0000256" key="7">
    <source>
        <dbReference type="ARBA" id="ARBA00032272"/>
    </source>
</evidence>
<dbReference type="EMBL" id="JAALLS010000003">
    <property type="protein sequence ID" value="NGP87495.1"/>
    <property type="molecule type" value="Genomic_DNA"/>
</dbReference>
<dbReference type="AlphaFoldDB" id="A0A6M1T2N7"/>
<proteinExistence type="inferred from homology"/>
<evidence type="ECO:0000256" key="3">
    <source>
        <dbReference type="ARBA" id="ARBA00007275"/>
    </source>
</evidence>
<dbReference type="PROSITE" id="PS51462">
    <property type="entry name" value="NUDIX"/>
    <property type="match status" value="1"/>
</dbReference>
<sequence>MSEKSFRFSIEPWSVTHQNKEYQTPIFNLLHRKMKLESEEEENEGDFYVLKAPEWVNVLPITSDDEVVLVEQYRYGIEEPTLEVPGGMVDPGEQPLEAIQRELVEETGYQSEHWQSLGKVSANPAIMTNFTHLFLAENCTFEGLQEPEGDIHERIKVHKVPLEEFLSFAADETIHHTIVLATVARYLLYRNEME</sequence>
<evidence type="ECO:0000256" key="4">
    <source>
        <dbReference type="ARBA" id="ARBA00016377"/>
    </source>
</evidence>
<dbReference type="PROSITE" id="PS00893">
    <property type="entry name" value="NUDIX_BOX"/>
    <property type="match status" value="1"/>
</dbReference>
<evidence type="ECO:0000313" key="10">
    <source>
        <dbReference type="Proteomes" id="UP000479132"/>
    </source>
</evidence>